<dbReference type="PANTHER" id="PTHR43470">
    <property type="entry name" value="PHOSPHATE TRANSPORT SYSTEM PERMEASE PROTEIN PSTA-RELATED"/>
    <property type="match status" value="1"/>
</dbReference>
<feature type="transmembrane region" description="Helical" evidence="8">
    <location>
        <begin position="21"/>
        <end position="39"/>
    </location>
</feature>
<proteinExistence type="inferred from homology"/>
<keyword evidence="7 8" id="KW-0472">Membrane</keyword>
<dbReference type="Pfam" id="PF00528">
    <property type="entry name" value="BPD_transp_1"/>
    <property type="match status" value="1"/>
</dbReference>
<evidence type="ECO:0000256" key="1">
    <source>
        <dbReference type="ARBA" id="ARBA00004651"/>
    </source>
</evidence>
<keyword evidence="6 8" id="KW-1133">Transmembrane helix</keyword>
<evidence type="ECO:0000313" key="10">
    <source>
        <dbReference type="EMBL" id="OGF18505.1"/>
    </source>
</evidence>
<dbReference type="PANTHER" id="PTHR43470:SF3">
    <property type="entry name" value="PHOSPHATE TRANSPORT SYSTEM PERMEASE PROTEIN PSTA-RELATED"/>
    <property type="match status" value="1"/>
</dbReference>
<feature type="transmembrane region" description="Helical" evidence="8">
    <location>
        <begin position="181"/>
        <end position="202"/>
    </location>
</feature>
<dbReference type="EMBL" id="MFFV01000055">
    <property type="protein sequence ID" value="OGF18505.1"/>
    <property type="molecule type" value="Genomic_DNA"/>
</dbReference>
<dbReference type="PROSITE" id="PS50928">
    <property type="entry name" value="ABC_TM1"/>
    <property type="match status" value="1"/>
</dbReference>
<dbReference type="CDD" id="cd06261">
    <property type="entry name" value="TM_PBP2"/>
    <property type="match status" value="1"/>
</dbReference>
<evidence type="ECO:0000259" key="9">
    <source>
        <dbReference type="PROSITE" id="PS50928"/>
    </source>
</evidence>
<evidence type="ECO:0000256" key="2">
    <source>
        <dbReference type="ARBA" id="ARBA00007069"/>
    </source>
</evidence>
<reference evidence="10 11" key="1">
    <citation type="journal article" date="2016" name="Nat. Commun.">
        <title>Thousands of microbial genomes shed light on interconnected biogeochemical processes in an aquifer system.</title>
        <authorList>
            <person name="Anantharaman K."/>
            <person name="Brown C.T."/>
            <person name="Hug L.A."/>
            <person name="Sharon I."/>
            <person name="Castelle C.J."/>
            <person name="Probst A.J."/>
            <person name="Thomas B.C."/>
            <person name="Singh A."/>
            <person name="Wilkins M.J."/>
            <person name="Karaoz U."/>
            <person name="Brodie E.L."/>
            <person name="Williams K.H."/>
            <person name="Hubbard S.S."/>
            <person name="Banfield J.F."/>
        </authorList>
    </citation>
    <scope>NUCLEOTIDE SEQUENCE [LARGE SCALE GENOMIC DNA]</scope>
</reference>
<dbReference type="STRING" id="1797988.A3I35_04260"/>
<dbReference type="InterPro" id="IPR005672">
    <property type="entry name" value="Phosphate_PstA"/>
</dbReference>
<dbReference type="InterPro" id="IPR000515">
    <property type="entry name" value="MetI-like"/>
</dbReference>
<feature type="transmembrane region" description="Helical" evidence="8">
    <location>
        <begin position="59"/>
        <end position="87"/>
    </location>
</feature>
<dbReference type="SUPFAM" id="SSF161098">
    <property type="entry name" value="MetI-like"/>
    <property type="match status" value="1"/>
</dbReference>
<organism evidence="10 11">
    <name type="scientific">Candidatus Falkowbacteria bacterium RIFCSPLOWO2_02_FULL_45_15</name>
    <dbReference type="NCBI Taxonomy" id="1797988"/>
    <lineage>
        <taxon>Bacteria</taxon>
        <taxon>Candidatus Falkowiibacteriota</taxon>
    </lineage>
</organism>
<feature type="transmembrane region" description="Helical" evidence="8">
    <location>
        <begin position="255"/>
        <end position="276"/>
    </location>
</feature>
<evidence type="ECO:0000256" key="8">
    <source>
        <dbReference type="RuleBase" id="RU363043"/>
    </source>
</evidence>
<comment type="subcellular location">
    <subcellularLocation>
        <location evidence="1 8">Cell membrane</location>
        <topology evidence="1 8">Multi-pass membrane protein</topology>
    </subcellularLocation>
</comment>
<name>A0A1F5RVR0_9BACT</name>
<keyword evidence="3" id="KW-0813">Transport</keyword>
<feature type="transmembrane region" description="Helical" evidence="8">
    <location>
        <begin position="133"/>
        <end position="160"/>
    </location>
</feature>
<gene>
    <name evidence="10" type="ORF">A3I35_04260</name>
</gene>
<comment type="caution">
    <text evidence="10">The sequence shown here is derived from an EMBL/GenBank/DDBJ whole genome shotgun (WGS) entry which is preliminary data.</text>
</comment>
<dbReference type="GO" id="GO:0035435">
    <property type="term" value="P:phosphate ion transmembrane transport"/>
    <property type="evidence" value="ECO:0007669"/>
    <property type="project" value="InterPro"/>
</dbReference>
<comment type="similarity">
    <text evidence="2 8">Belongs to the binding-protein-dependent transport system permease family. CysTW subfamily.</text>
</comment>
<evidence type="ECO:0000313" key="11">
    <source>
        <dbReference type="Proteomes" id="UP000177878"/>
    </source>
</evidence>
<evidence type="ECO:0000256" key="3">
    <source>
        <dbReference type="ARBA" id="ARBA00022448"/>
    </source>
</evidence>
<keyword evidence="4 8" id="KW-1003">Cell membrane</keyword>
<dbReference type="InterPro" id="IPR035906">
    <property type="entry name" value="MetI-like_sf"/>
</dbReference>
<dbReference type="GO" id="GO:0005886">
    <property type="term" value="C:plasma membrane"/>
    <property type="evidence" value="ECO:0007669"/>
    <property type="project" value="UniProtKB-SubCell"/>
</dbReference>
<dbReference type="Proteomes" id="UP000177878">
    <property type="component" value="Unassembled WGS sequence"/>
</dbReference>
<evidence type="ECO:0000256" key="4">
    <source>
        <dbReference type="ARBA" id="ARBA00022475"/>
    </source>
</evidence>
<evidence type="ECO:0000256" key="7">
    <source>
        <dbReference type="ARBA" id="ARBA00023136"/>
    </source>
</evidence>
<sequence>MLKKSETIGFFCIKASAYAGILLLLAALALIGLAGYRVISWQFLTGLWQHQDIAAGGIWPAILGSFYLGVGVTLCSFPLGIGAAIYLTEYGRQNFWRRSIEVAIRNLAGVPSVVYGLFGLGVFVYLMRLGTSLLAAVLTLSAMTLPWIITAAVEALQAVPPALRESSLALGATKWQTIKQVALPLVLPASLTGGIVGIARAMGETAPIIMVGATFYLTKLPTSPLDKFMALPYHSFILATQHSDPRAVEYASGTALVLIVLVFILSLGAIILRYYFRSKYKIQ</sequence>
<feature type="domain" description="ABC transmembrane type-1" evidence="9">
    <location>
        <begin position="62"/>
        <end position="269"/>
    </location>
</feature>
<feature type="transmembrane region" description="Helical" evidence="8">
    <location>
        <begin position="107"/>
        <end position="127"/>
    </location>
</feature>
<accession>A0A1F5RVR0</accession>
<keyword evidence="5 8" id="KW-0812">Transmembrane</keyword>
<dbReference type="NCBIfam" id="TIGR00974">
    <property type="entry name" value="3a0107s02c"/>
    <property type="match status" value="1"/>
</dbReference>
<dbReference type="GO" id="GO:0005315">
    <property type="term" value="F:phosphate transmembrane transporter activity"/>
    <property type="evidence" value="ECO:0007669"/>
    <property type="project" value="InterPro"/>
</dbReference>
<dbReference type="Gene3D" id="1.10.3720.10">
    <property type="entry name" value="MetI-like"/>
    <property type="match status" value="1"/>
</dbReference>
<evidence type="ECO:0000256" key="6">
    <source>
        <dbReference type="ARBA" id="ARBA00022989"/>
    </source>
</evidence>
<evidence type="ECO:0000256" key="5">
    <source>
        <dbReference type="ARBA" id="ARBA00022692"/>
    </source>
</evidence>
<protein>
    <recommendedName>
        <fullName evidence="8">Phosphate transport system permease protein PstA</fullName>
    </recommendedName>
</protein>
<dbReference type="AlphaFoldDB" id="A0A1F5RVR0"/>